<keyword evidence="2" id="KW-1185">Reference proteome</keyword>
<sequence>MDAERPYERGHFTDQTRGWRAGLPTAFAALLGRPLDAFAPTATYALYHWDDELSAEFFEFFPGTDALLTVATSDPEAFDEEYPLSWTHWQLDLARSLFLLDGDVPPQVAALSLDPSAPVVTGTDLARLLAAGHAAPDDLTMTVLARVAGDGTLFDAMRAATWTGGNLSDLADFRTGAEAEPRWDAALAAVDHPVLRDHLRMLCLAEPWSRSDGARYLGAGDCPPEFTWLAERPSHTLLAAWEFGESQASSAVFRIGG</sequence>
<evidence type="ECO:0000313" key="2">
    <source>
        <dbReference type="Proteomes" id="UP001165378"/>
    </source>
</evidence>
<evidence type="ECO:0008006" key="3">
    <source>
        <dbReference type="Google" id="ProtNLM"/>
    </source>
</evidence>
<dbReference type="AlphaFoldDB" id="A0AA41Q8F2"/>
<comment type="caution">
    <text evidence="1">The sequence shown here is derived from an EMBL/GenBank/DDBJ whole genome shotgun (WGS) entry which is preliminary data.</text>
</comment>
<name>A0AA41Q8F2_9ACTN</name>
<proteinExistence type="predicted"/>
<evidence type="ECO:0000313" key="1">
    <source>
        <dbReference type="EMBL" id="MCF2533524.1"/>
    </source>
</evidence>
<dbReference type="RefSeq" id="WP_235058298.1">
    <property type="nucleotide sequence ID" value="NZ_JAKFHA010000051.1"/>
</dbReference>
<protein>
    <recommendedName>
        <fullName evidence="3">DUF1963 domain-containing protein</fullName>
    </recommendedName>
</protein>
<organism evidence="1 2">
    <name type="scientific">Yinghuangia soli</name>
    <dbReference type="NCBI Taxonomy" id="2908204"/>
    <lineage>
        <taxon>Bacteria</taxon>
        <taxon>Bacillati</taxon>
        <taxon>Actinomycetota</taxon>
        <taxon>Actinomycetes</taxon>
        <taxon>Kitasatosporales</taxon>
        <taxon>Streptomycetaceae</taxon>
        <taxon>Yinghuangia</taxon>
    </lineage>
</organism>
<gene>
    <name evidence="1" type="ORF">LZ495_40785</name>
</gene>
<accession>A0AA41Q8F2</accession>
<dbReference type="Proteomes" id="UP001165378">
    <property type="component" value="Unassembled WGS sequence"/>
</dbReference>
<reference evidence="1" key="1">
    <citation type="submission" date="2022-01" db="EMBL/GenBank/DDBJ databases">
        <title>Genome-Based Taxonomic Classification of the Phylum Actinobacteria.</title>
        <authorList>
            <person name="Gao Y."/>
        </authorList>
    </citation>
    <scope>NUCLEOTIDE SEQUENCE</scope>
    <source>
        <strain evidence="1">KLBMP 8922</strain>
    </source>
</reference>
<dbReference type="EMBL" id="JAKFHA010000051">
    <property type="protein sequence ID" value="MCF2533524.1"/>
    <property type="molecule type" value="Genomic_DNA"/>
</dbReference>